<feature type="domain" description="HTH luxR-type" evidence="4">
    <location>
        <begin position="115"/>
        <end position="180"/>
    </location>
</feature>
<accession>A0A0A0EM73</accession>
<dbReference type="RefSeq" id="WP_043744315.1">
    <property type="nucleotide sequence ID" value="NZ_AQQX01000001.1"/>
</dbReference>
<evidence type="ECO:0000256" key="1">
    <source>
        <dbReference type="ARBA" id="ARBA00023015"/>
    </source>
</evidence>
<organism evidence="5 6">
    <name type="scientific">Pseudooceanicola atlanticus</name>
    <dbReference type="NCBI Taxonomy" id="1461694"/>
    <lineage>
        <taxon>Bacteria</taxon>
        <taxon>Pseudomonadati</taxon>
        <taxon>Pseudomonadota</taxon>
        <taxon>Alphaproteobacteria</taxon>
        <taxon>Rhodobacterales</taxon>
        <taxon>Paracoccaceae</taxon>
        <taxon>Pseudooceanicola</taxon>
    </lineage>
</organism>
<sequence length="181" mass="20126">MDDADALAFDMAPVGIVMTEARVIRSCNARFAAMTGHDRATLPGQSFRLFYDSERAFAATRDIGLTPLREGRDYSDERLLRRTDGGKLLVRFRARTLTPEDPLARLVMSFAPLPDTAPDRALSPRERTVVAGLTRGLTSKEIARELGLSPRTVEDVRARLLRRFKARNAAELLIRLAGPAF</sequence>
<dbReference type="EMBL" id="AQQX01000001">
    <property type="protein sequence ID" value="KGM50287.1"/>
    <property type="molecule type" value="Genomic_DNA"/>
</dbReference>
<dbReference type="InterPro" id="IPR016032">
    <property type="entry name" value="Sig_transdc_resp-reg_C-effctor"/>
</dbReference>
<keyword evidence="3" id="KW-0804">Transcription</keyword>
<dbReference type="Gene3D" id="3.30.450.20">
    <property type="entry name" value="PAS domain"/>
    <property type="match status" value="1"/>
</dbReference>
<gene>
    <name evidence="5" type="ORF">ATO9_01980</name>
</gene>
<comment type="caution">
    <text evidence="5">The sequence shown here is derived from an EMBL/GenBank/DDBJ whole genome shotgun (WGS) entry which is preliminary data.</text>
</comment>
<dbReference type="GO" id="GO:0006355">
    <property type="term" value="P:regulation of DNA-templated transcription"/>
    <property type="evidence" value="ECO:0007669"/>
    <property type="project" value="InterPro"/>
</dbReference>
<dbReference type="SUPFAM" id="SSF55785">
    <property type="entry name" value="PYP-like sensor domain (PAS domain)"/>
    <property type="match status" value="1"/>
</dbReference>
<dbReference type="OrthoDB" id="9782655at2"/>
<dbReference type="PRINTS" id="PR00038">
    <property type="entry name" value="HTHLUXR"/>
</dbReference>
<dbReference type="InterPro" id="IPR035965">
    <property type="entry name" value="PAS-like_dom_sf"/>
</dbReference>
<keyword evidence="1" id="KW-0805">Transcription regulation</keyword>
<name>A0A0A0EM73_9RHOB</name>
<dbReference type="STRING" id="1461694.ATO9_01980"/>
<reference evidence="5 6" key="1">
    <citation type="journal article" date="2015" name="Antonie Van Leeuwenhoek">
        <title>Pseudooceanicola atlanticus gen. nov. sp. nov., isolated from surface seawater of the Atlantic Ocean and reclassification of Oceanicola batsensis, Oceanicola marinus, Oceanicola nitratireducens, Oceanicola nanhaiensis, Oceanicola antarcticus and Oceanicola flagellatus, as Pseudooceanicola batsensis comb. nov., Pseudooceanicola marinus comb. nov., Pseudooceanicola nitratireducens comb. nov., Pseudooceanicola nanhaiensis comb. nov., Pseudooceanicola antarcticus comb. nov., and Pseudooceanicola flagellatus comb. nov.</title>
        <authorList>
            <person name="Lai Q."/>
            <person name="Li G."/>
            <person name="Liu X."/>
            <person name="Du Y."/>
            <person name="Sun F."/>
            <person name="Shao Z."/>
        </authorList>
    </citation>
    <scope>NUCLEOTIDE SEQUENCE [LARGE SCALE GENOMIC DNA]</scope>
    <source>
        <strain evidence="5 6">22II-s11g</strain>
    </source>
</reference>
<dbReference type="InterPro" id="IPR000792">
    <property type="entry name" value="Tscrpt_reg_LuxR_C"/>
</dbReference>
<dbReference type="AlphaFoldDB" id="A0A0A0EM73"/>
<dbReference type="GO" id="GO:0003677">
    <property type="term" value="F:DNA binding"/>
    <property type="evidence" value="ECO:0007669"/>
    <property type="project" value="UniProtKB-KW"/>
</dbReference>
<evidence type="ECO:0000313" key="5">
    <source>
        <dbReference type="EMBL" id="KGM50287.1"/>
    </source>
</evidence>
<dbReference type="Gene3D" id="1.10.10.10">
    <property type="entry name" value="Winged helix-like DNA-binding domain superfamily/Winged helix DNA-binding domain"/>
    <property type="match status" value="1"/>
</dbReference>
<dbReference type="PROSITE" id="PS50043">
    <property type="entry name" value="HTH_LUXR_2"/>
    <property type="match status" value="1"/>
</dbReference>
<evidence type="ECO:0000313" key="6">
    <source>
        <dbReference type="Proteomes" id="UP000030004"/>
    </source>
</evidence>
<dbReference type="SUPFAM" id="SSF46894">
    <property type="entry name" value="C-terminal effector domain of the bipartite response regulators"/>
    <property type="match status" value="1"/>
</dbReference>
<dbReference type="eggNOG" id="COG2197">
    <property type="taxonomic scope" value="Bacteria"/>
</dbReference>
<proteinExistence type="predicted"/>
<dbReference type="SMART" id="SM00421">
    <property type="entry name" value="HTH_LUXR"/>
    <property type="match status" value="1"/>
</dbReference>
<evidence type="ECO:0000256" key="2">
    <source>
        <dbReference type="ARBA" id="ARBA00023125"/>
    </source>
</evidence>
<dbReference type="InterPro" id="IPR013767">
    <property type="entry name" value="PAS_fold"/>
</dbReference>
<protein>
    <submittedName>
        <fullName evidence="5">LuxR family transcriptional regulator</fullName>
    </submittedName>
</protein>
<dbReference type="Proteomes" id="UP000030004">
    <property type="component" value="Unassembled WGS sequence"/>
</dbReference>
<keyword evidence="2" id="KW-0238">DNA-binding</keyword>
<dbReference type="PROSITE" id="PS00622">
    <property type="entry name" value="HTH_LUXR_1"/>
    <property type="match status" value="1"/>
</dbReference>
<dbReference type="PANTHER" id="PTHR44688">
    <property type="entry name" value="DNA-BINDING TRANSCRIPTIONAL ACTIVATOR DEVR_DOSR"/>
    <property type="match status" value="1"/>
</dbReference>
<dbReference type="PANTHER" id="PTHR44688:SF16">
    <property type="entry name" value="DNA-BINDING TRANSCRIPTIONAL ACTIVATOR DEVR_DOSR"/>
    <property type="match status" value="1"/>
</dbReference>
<dbReference type="InterPro" id="IPR036388">
    <property type="entry name" value="WH-like_DNA-bd_sf"/>
</dbReference>
<dbReference type="Pfam" id="PF00989">
    <property type="entry name" value="PAS"/>
    <property type="match status" value="1"/>
</dbReference>
<dbReference type="Pfam" id="PF00196">
    <property type="entry name" value="GerE"/>
    <property type="match status" value="1"/>
</dbReference>
<evidence type="ECO:0000259" key="4">
    <source>
        <dbReference type="PROSITE" id="PS50043"/>
    </source>
</evidence>
<evidence type="ECO:0000256" key="3">
    <source>
        <dbReference type="ARBA" id="ARBA00023163"/>
    </source>
</evidence>
<dbReference type="CDD" id="cd06170">
    <property type="entry name" value="LuxR_C_like"/>
    <property type="match status" value="1"/>
</dbReference>
<dbReference type="InterPro" id="IPR000014">
    <property type="entry name" value="PAS"/>
</dbReference>
<dbReference type="NCBIfam" id="TIGR00229">
    <property type="entry name" value="sensory_box"/>
    <property type="match status" value="1"/>
</dbReference>
<keyword evidence="6" id="KW-1185">Reference proteome</keyword>